<evidence type="ECO:0000256" key="1">
    <source>
        <dbReference type="SAM" id="Phobius"/>
    </source>
</evidence>
<dbReference type="Pfam" id="PF07332">
    <property type="entry name" value="Phage_holin_3_6"/>
    <property type="match status" value="1"/>
</dbReference>
<gene>
    <name evidence="2" type="ORF">D0X99_02285</name>
</gene>
<evidence type="ECO:0000313" key="3">
    <source>
        <dbReference type="Proteomes" id="UP000283522"/>
    </source>
</evidence>
<dbReference type="RefSeq" id="WP_119476012.1">
    <property type="nucleotide sequence ID" value="NZ_QXML01000001.1"/>
</dbReference>
<accession>A0A418PWT5</accession>
<comment type="caution">
    <text evidence="2">The sequence shown here is derived from an EMBL/GenBank/DDBJ whole genome shotgun (WGS) entry which is preliminary data.</text>
</comment>
<dbReference type="OrthoDB" id="826897at2"/>
<keyword evidence="3" id="KW-1185">Reference proteome</keyword>
<feature type="transmembrane region" description="Helical" evidence="1">
    <location>
        <begin position="37"/>
        <end position="62"/>
    </location>
</feature>
<proteinExistence type="predicted"/>
<dbReference type="Proteomes" id="UP000283522">
    <property type="component" value="Unassembled WGS sequence"/>
</dbReference>
<sequence>MLKIGEIVQTIKGIIETRIGLVKQEIQDEFVGILSRLILLIIIGSMLLLVFLFLSLSLAFFLSQVTKSPYLGFLIVALMYFLVVLVLFLSRDSLKIQEKLSAVLKDFIFQIKNNKEDE</sequence>
<dbReference type="AlphaFoldDB" id="A0A418PWT5"/>
<feature type="transmembrane region" description="Helical" evidence="1">
    <location>
        <begin position="68"/>
        <end position="89"/>
    </location>
</feature>
<reference evidence="2 3" key="1">
    <citation type="submission" date="2018-09" db="EMBL/GenBank/DDBJ databases">
        <authorList>
            <person name="Wang X."/>
            <person name="Du Z."/>
        </authorList>
    </citation>
    <scope>NUCLEOTIDE SEQUENCE [LARGE SCALE GENOMIC DNA]</scope>
    <source>
        <strain evidence="2 3">N3</strain>
    </source>
</reference>
<name>A0A418PWT5_9BACT</name>
<keyword evidence="1" id="KW-0812">Transmembrane</keyword>
<evidence type="ECO:0000313" key="2">
    <source>
        <dbReference type="EMBL" id="RIW18535.1"/>
    </source>
</evidence>
<dbReference type="InterPro" id="IPR009937">
    <property type="entry name" value="Phage_holin_3_6"/>
</dbReference>
<keyword evidence="1" id="KW-0472">Membrane</keyword>
<protein>
    <submittedName>
        <fullName evidence="2">Phage holin family protein</fullName>
    </submittedName>
</protein>
<organism evidence="2 3">
    <name type="scientific">Algoriphagus lacus</name>
    <dbReference type="NCBI Taxonomy" id="2056311"/>
    <lineage>
        <taxon>Bacteria</taxon>
        <taxon>Pseudomonadati</taxon>
        <taxon>Bacteroidota</taxon>
        <taxon>Cytophagia</taxon>
        <taxon>Cytophagales</taxon>
        <taxon>Cyclobacteriaceae</taxon>
        <taxon>Algoriphagus</taxon>
    </lineage>
</organism>
<keyword evidence="1" id="KW-1133">Transmembrane helix</keyword>
<dbReference type="EMBL" id="QXML01000001">
    <property type="protein sequence ID" value="RIW18535.1"/>
    <property type="molecule type" value="Genomic_DNA"/>
</dbReference>